<sequence length="509" mass="60613">MAKILRLILGDQLNESHSWFDEKNEDIIYLMAEMRQETDYVVHHIQKVLAFFLSMRSFSDRLQERGHRVHYYKIDDPSNSQDLEKIIQECIKNYQIEKFEYQLPDEYRLDEQLNAICSKLSIQSKAVDSEHFLTERGFLADFFKGKKTYLMESFYREMRKEFNILMDGKEPMQGKWNFDQENRSALKDKRLLRKPKIHPKNVSELYEVIQKPQIKTIGRVEPENFLWPTTREECLEVLDYFCENLLIHFGDYQDALTTWDPYLFHSRLSFAMNSKMLSPLEVVQKVEKYWESHRKEISISQVEGFIRQIIGWREYMRGVYWAKMPDYGQLNFFGHERKLPNWFWTGKTKMKCLSSSIGQSLDLAYAHHIQRLMVTGNFALLAGIHPDEVDQWYLGIYIDALEWVEITNTRGMSQFADGGIVGTKPYVSSANYIKKQGNYCDHCAYSHKEKVGEKACPFNSLYWHFYNRNREKLEKNPRIGMAYRTWDKMKNKKEILDQAEAYLEKINEL</sequence>
<protein>
    <submittedName>
        <fullName evidence="1">Cryptochrome/photolyase family protein</fullName>
    </submittedName>
</protein>
<dbReference type="InterPro" id="IPR036134">
    <property type="entry name" value="Crypto/Photolyase_FAD-like_sf"/>
</dbReference>
<dbReference type="EMBL" id="JANWGH010000002">
    <property type="protein sequence ID" value="MCS5490848.1"/>
    <property type="molecule type" value="Genomic_DNA"/>
</dbReference>
<keyword evidence="2" id="KW-1185">Reference proteome</keyword>
<gene>
    <name evidence="1" type="ORF">NY014_10420</name>
</gene>
<dbReference type="PANTHER" id="PTHR38657:SF1">
    <property type="entry name" value="SLR1343 PROTEIN"/>
    <property type="match status" value="1"/>
</dbReference>
<dbReference type="Gene3D" id="1.10.10.1710">
    <property type="entry name" value="Deoxyribodipyrimidine photolyase-related"/>
    <property type="match status" value="1"/>
</dbReference>
<dbReference type="Proteomes" id="UP001206788">
    <property type="component" value="Unassembled WGS sequence"/>
</dbReference>
<reference evidence="1 2" key="1">
    <citation type="submission" date="2022-08" db="EMBL/GenBank/DDBJ databases">
        <title>Algoriphagus sp. CAU 1643 isolated from mud.</title>
        <authorList>
            <person name="Kim W."/>
        </authorList>
    </citation>
    <scope>NUCLEOTIDE SEQUENCE [LARGE SCALE GENOMIC DNA]</scope>
    <source>
        <strain evidence="1 2">CAU 1643</strain>
    </source>
</reference>
<dbReference type="InterPro" id="IPR052551">
    <property type="entry name" value="UV-DNA_repair_photolyase"/>
</dbReference>
<dbReference type="Gene3D" id="3.40.50.620">
    <property type="entry name" value="HUPs"/>
    <property type="match status" value="1"/>
</dbReference>
<dbReference type="InterPro" id="IPR014729">
    <property type="entry name" value="Rossmann-like_a/b/a_fold"/>
</dbReference>
<dbReference type="PANTHER" id="PTHR38657">
    <property type="entry name" value="SLR1343 PROTEIN"/>
    <property type="match status" value="1"/>
</dbReference>
<dbReference type="Pfam" id="PF04244">
    <property type="entry name" value="DPRP"/>
    <property type="match status" value="1"/>
</dbReference>
<dbReference type="InterPro" id="IPR007357">
    <property type="entry name" value="PhrB-like"/>
</dbReference>
<name>A0ABT2G6G0_9BACT</name>
<evidence type="ECO:0000313" key="2">
    <source>
        <dbReference type="Proteomes" id="UP001206788"/>
    </source>
</evidence>
<comment type="caution">
    <text evidence="1">The sequence shown here is derived from an EMBL/GenBank/DDBJ whole genome shotgun (WGS) entry which is preliminary data.</text>
</comment>
<evidence type="ECO:0000313" key="1">
    <source>
        <dbReference type="EMBL" id="MCS5490848.1"/>
    </source>
</evidence>
<dbReference type="SUPFAM" id="SSF48173">
    <property type="entry name" value="Cryptochrome/photolyase FAD-binding domain"/>
    <property type="match status" value="1"/>
</dbReference>
<dbReference type="RefSeq" id="WP_259414525.1">
    <property type="nucleotide sequence ID" value="NZ_JANWGH010000002.1"/>
</dbReference>
<dbReference type="Gene3D" id="1.25.40.80">
    <property type="match status" value="1"/>
</dbReference>
<proteinExistence type="predicted"/>
<dbReference type="Gene3D" id="1.10.579.10">
    <property type="entry name" value="DNA Cyclobutane Dipyrimidine Photolyase, subunit A, domain 3"/>
    <property type="match status" value="1"/>
</dbReference>
<accession>A0ABT2G6G0</accession>
<organism evidence="1 2">
    <name type="scientific">Algoriphagus limi</name>
    <dbReference type="NCBI Taxonomy" id="2975273"/>
    <lineage>
        <taxon>Bacteria</taxon>
        <taxon>Pseudomonadati</taxon>
        <taxon>Bacteroidota</taxon>
        <taxon>Cytophagia</taxon>
        <taxon>Cytophagales</taxon>
        <taxon>Cyclobacteriaceae</taxon>
        <taxon>Algoriphagus</taxon>
    </lineage>
</organism>